<evidence type="ECO:0000313" key="4">
    <source>
        <dbReference type="Proteomes" id="UP000276349"/>
    </source>
</evidence>
<dbReference type="Proteomes" id="UP000276349">
    <property type="component" value="Unassembled WGS sequence"/>
</dbReference>
<keyword evidence="4" id="KW-1185">Reference proteome</keyword>
<dbReference type="RefSeq" id="WP_126294113.1">
    <property type="nucleotide sequence ID" value="NZ_CP155468.1"/>
</dbReference>
<dbReference type="CDD" id="cd03414">
    <property type="entry name" value="CbiX_SirB_C"/>
    <property type="match status" value="1"/>
</dbReference>
<dbReference type="Pfam" id="PF01903">
    <property type="entry name" value="CbiX"/>
    <property type="match status" value="2"/>
</dbReference>
<dbReference type="InterPro" id="IPR050963">
    <property type="entry name" value="Sirohydro_Cobaltochel/CbiX"/>
</dbReference>
<dbReference type="InterPro" id="IPR002762">
    <property type="entry name" value="CbiX-like"/>
</dbReference>
<sequence>MQAVLYVAHGSRVKAGVEEAVQFIETVKPHIDVDIQEICFLELAKPSILEGVAACIDRGATNIAVIPILLLTANHAKQDIPQEINKAKQLYPFVTFSFGKPFGIHEKLINSLHDRVLEKSTSLSEETDILLIGRGSSDPCVHADFQQIANYLKRKYNYANVDICFLYGKGPSFESALNQLNIEQKNQTYIIPYILFTGFLKIGIQKKIAQHSFLQNKVVLCECLGYDENVRQVLIERVNQVLIVKGEVCNG</sequence>
<dbReference type="PANTHER" id="PTHR33542">
    <property type="entry name" value="SIROHYDROCHLORIN FERROCHELATASE, CHLOROPLASTIC"/>
    <property type="match status" value="1"/>
</dbReference>
<dbReference type="CDD" id="cd03416">
    <property type="entry name" value="CbiX_SirB_N"/>
    <property type="match status" value="1"/>
</dbReference>
<proteinExistence type="predicted"/>
<keyword evidence="1" id="KW-0479">Metal-binding</keyword>
<dbReference type="Gene3D" id="3.40.50.1400">
    <property type="match status" value="2"/>
</dbReference>
<dbReference type="GO" id="GO:0046872">
    <property type="term" value="F:metal ion binding"/>
    <property type="evidence" value="ECO:0007669"/>
    <property type="project" value="UniProtKB-KW"/>
</dbReference>
<evidence type="ECO:0000256" key="2">
    <source>
        <dbReference type="ARBA" id="ARBA00023239"/>
    </source>
</evidence>
<dbReference type="GO" id="GO:0016829">
    <property type="term" value="F:lyase activity"/>
    <property type="evidence" value="ECO:0007669"/>
    <property type="project" value="UniProtKB-KW"/>
</dbReference>
<keyword evidence="2" id="KW-0456">Lyase</keyword>
<comment type="caution">
    <text evidence="3">The sequence shown here is derived from an EMBL/GenBank/DDBJ whole genome shotgun (WGS) entry which is preliminary data.</text>
</comment>
<dbReference type="PANTHER" id="PTHR33542:SF3">
    <property type="entry name" value="SIROHYDROCHLORIN FERROCHELATASE, CHLOROPLASTIC"/>
    <property type="match status" value="1"/>
</dbReference>
<organism evidence="3 4">
    <name type="scientific">Lysinibacillus telephonicus</name>
    <dbReference type="NCBI Taxonomy" id="1714840"/>
    <lineage>
        <taxon>Bacteria</taxon>
        <taxon>Bacillati</taxon>
        <taxon>Bacillota</taxon>
        <taxon>Bacilli</taxon>
        <taxon>Bacillales</taxon>
        <taxon>Bacillaceae</taxon>
        <taxon>Lysinibacillus</taxon>
    </lineage>
</organism>
<reference evidence="3 4" key="1">
    <citation type="submission" date="2018-12" db="EMBL/GenBank/DDBJ databases">
        <authorList>
            <person name="Yu L."/>
        </authorList>
    </citation>
    <scope>NUCLEOTIDE SEQUENCE [LARGE SCALE GENOMIC DNA]</scope>
    <source>
        <strain evidence="3 4">S5H2222</strain>
    </source>
</reference>
<dbReference type="AlphaFoldDB" id="A0A3S0HJA8"/>
<protein>
    <submittedName>
        <fullName evidence="3">Sirohydrochlorin chelatase</fullName>
    </submittedName>
</protein>
<name>A0A3S0HJA8_9BACI</name>
<dbReference type="OrthoDB" id="9797895at2"/>
<accession>A0A3S0HJA8</accession>
<dbReference type="SUPFAM" id="SSF53800">
    <property type="entry name" value="Chelatase"/>
    <property type="match status" value="1"/>
</dbReference>
<gene>
    <name evidence="3" type="ORF">EKG35_08970</name>
</gene>
<evidence type="ECO:0000256" key="1">
    <source>
        <dbReference type="ARBA" id="ARBA00022723"/>
    </source>
</evidence>
<dbReference type="EMBL" id="RXNR01000020">
    <property type="protein sequence ID" value="RTQ93350.1"/>
    <property type="molecule type" value="Genomic_DNA"/>
</dbReference>
<evidence type="ECO:0000313" key="3">
    <source>
        <dbReference type="EMBL" id="RTQ93350.1"/>
    </source>
</evidence>